<dbReference type="EMBL" id="JARQWQ010000036">
    <property type="protein sequence ID" value="KAK2560484.1"/>
    <property type="molecule type" value="Genomic_DNA"/>
</dbReference>
<dbReference type="PROSITE" id="PS50878">
    <property type="entry name" value="RT_POL"/>
    <property type="match status" value="1"/>
</dbReference>
<keyword evidence="2" id="KW-0808">Transferase</keyword>
<keyword evidence="3" id="KW-1185">Reference proteome</keyword>
<dbReference type="GO" id="GO:0003964">
    <property type="term" value="F:RNA-directed DNA polymerase activity"/>
    <property type="evidence" value="ECO:0007669"/>
    <property type="project" value="UniProtKB-KW"/>
</dbReference>
<sequence length="174" mass="19732">MVSYLEQNHLDEPVQSTSKKFHSCDTALVRMHHDMLSAIDKRCCVALLLLDLSATSDTVDHNILLQRVRSRFSVRGLDWFASYLADRTRSAIINNAKSNTYPLEYGVPQGSKLGPIVYLSYISPLTDILKHHNMCYQEPVLGSWCYYVYADDSQMDVSFATNDDNCLNSSITKI</sequence>
<proteinExistence type="predicted"/>
<evidence type="ECO:0000313" key="3">
    <source>
        <dbReference type="Proteomes" id="UP001249851"/>
    </source>
</evidence>
<evidence type="ECO:0000259" key="1">
    <source>
        <dbReference type="PROSITE" id="PS50878"/>
    </source>
</evidence>
<name>A0AAD9QG18_ACRCE</name>
<evidence type="ECO:0000313" key="2">
    <source>
        <dbReference type="EMBL" id="KAK2560484.1"/>
    </source>
</evidence>
<keyword evidence="2" id="KW-0548">Nucleotidyltransferase</keyword>
<reference evidence="2" key="1">
    <citation type="journal article" date="2023" name="G3 (Bethesda)">
        <title>Whole genome assembly and annotation of the endangered Caribbean coral Acropora cervicornis.</title>
        <authorList>
            <person name="Selwyn J.D."/>
            <person name="Vollmer S.V."/>
        </authorList>
    </citation>
    <scope>NUCLEOTIDE SEQUENCE</scope>
    <source>
        <strain evidence="2">K2</strain>
    </source>
</reference>
<reference evidence="2" key="2">
    <citation type="journal article" date="2023" name="Science">
        <title>Genomic signatures of disease resistance in endangered staghorn corals.</title>
        <authorList>
            <person name="Vollmer S.V."/>
            <person name="Selwyn J.D."/>
            <person name="Despard B.A."/>
            <person name="Roesel C.L."/>
        </authorList>
    </citation>
    <scope>NUCLEOTIDE SEQUENCE</scope>
    <source>
        <strain evidence="2">K2</strain>
    </source>
</reference>
<accession>A0AAD9QG18</accession>
<dbReference type="Pfam" id="PF00078">
    <property type="entry name" value="RVT_1"/>
    <property type="match status" value="1"/>
</dbReference>
<protein>
    <submittedName>
        <fullName evidence="2">RNA-directed DNA polymerase from transposon BS</fullName>
    </submittedName>
</protein>
<comment type="caution">
    <text evidence="2">The sequence shown here is derived from an EMBL/GenBank/DDBJ whole genome shotgun (WGS) entry which is preliminary data.</text>
</comment>
<dbReference type="InterPro" id="IPR000477">
    <property type="entry name" value="RT_dom"/>
</dbReference>
<keyword evidence="2" id="KW-0695">RNA-directed DNA polymerase</keyword>
<feature type="domain" description="Reverse transcriptase" evidence="1">
    <location>
        <begin position="1"/>
        <end position="174"/>
    </location>
</feature>
<dbReference type="Proteomes" id="UP001249851">
    <property type="component" value="Unassembled WGS sequence"/>
</dbReference>
<organism evidence="2 3">
    <name type="scientific">Acropora cervicornis</name>
    <name type="common">Staghorn coral</name>
    <dbReference type="NCBI Taxonomy" id="6130"/>
    <lineage>
        <taxon>Eukaryota</taxon>
        <taxon>Metazoa</taxon>
        <taxon>Cnidaria</taxon>
        <taxon>Anthozoa</taxon>
        <taxon>Hexacorallia</taxon>
        <taxon>Scleractinia</taxon>
        <taxon>Astrocoeniina</taxon>
        <taxon>Acroporidae</taxon>
        <taxon>Acropora</taxon>
    </lineage>
</organism>
<dbReference type="PANTHER" id="PTHR33332">
    <property type="entry name" value="REVERSE TRANSCRIPTASE DOMAIN-CONTAINING PROTEIN"/>
    <property type="match status" value="1"/>
</dbReference>
<gene>
    <name evidence="2" type="ORF">P5673_016838</name>
</gene>
<dbReference type="AlphaFoldDB" id="A0AAD9QG18"/>